<dbReference type="CDD" id="cd01541">
    <property type="entry name" value="PBP1_AraR"/>
    <property type="match status" value="1"/>
</dbReference>
<dbReference type="SUPFAM" id="SSF46785">
    <property type="entry name" value="Winged helix' DNA-binding domain"/>
    <property type="match status" value="1"/>
</dbReference>
<evidence type="ECO:0000256" key="1">
    <source>
        <dbReference type="ARBA" id="ARBA00023015"/>
    </source>
</evidence>
<dbReference type="Pfam" id="PF13377">
    <property type="entry name" value="Peripla_BP_3"/>
    <property type="match status" value="1"/>
</dbReference>
<organism evidence="5 6">
    <name type="scientific">Pediococcus stilesii</name>
    <dbReference type="NCBI Taxonomy" id="331679"/>
    <lineage>
        <taxon>Bacteria</taxon>
        <taxon>Bacillati</taxon>
        <taxon>Bacillota</taxon>
        <taxon>Bacilli</taxon>
        <taxon>Lactobacillales</taxon>
        <taxon>Lactobacillaceae</taxon>
        <taxon>Pediococcus</taxon>
    </lineage>
</organism>
<accession>A0A5R9BRQ7</accession>
<dbReference type="InterPro" id="IPR028082">
    <property type="entry name" value="Peripla_BP_I"/>
</dbReference>
<dbReference type="Gene3D" id="3.40.50.2300">
    <property type="match status" value="2"/>
</dbReference>
<dbReference type="InterPro" id="IPR046335">
    <property type="entry name" value="LacI/GalR-like_sensor"/>
</dbReference>
<protein>
    <submittedName>
        <fullName evidence="5">GntR family transcriptional regulator</fullName>
    </submittedName>
</protein>
<dbReference type="Pfam" id="PF00392">
    <property type="entry name" value="GntR"/>
    <property type="match status" value="1"/>
</dbReference>
<dbReference type="InterPro" id="IPR036390">
    <property type="entry name" value="WH_DNA-bd_sf"/>
</dbReference>
<keyword evidence="1" id="KW-0805">Transcription regulation</keyword>
<comment type="caution">
    <text evidence="5">The sequence shown here is derived from an EMBL/GenBank/DDBJ whole genome shotgun (WGS) entry which is preliminary data.</text>
</comment>
<reference evidence="5 6" key="1">
    <citation type="submission" date="2019-05" db="EMBL/GenBank/DDBJ databases">
        <title>The metagenome of a microbial culture collection derived from dairy environment covers the genomic content of the human microbiome.</title>
        <authorList>
            <person name="Roder T."/>
            <person name="Wuthrich D."/>
            <person name="Sattari Z."/>
            <person name="Von Ah U."/>
            <person name="Bar C."/>
            <person name="Ronchi F."/>
            <person name="Macpherson A.J."/>
            <person name="Ganal-Vonarburg S.C."/>
            <person name="Bruggmann R."/>
            <person name="Vergeres G."/>
        </authorList>
    </citation>
    <scope>NUCLEOTIDE SEQUENCE [LARGE SCALE GENOMIC DNA]</scope>
    <source>
        <strain evidence="5 6">FAM 18815</strain>
    </source>
</reference>
<dbReference type="CDD" id="cd07377">
    <property type="entry name" value="WHTH_GntR"/>
    <property type="match status" value="1"/>
</dbReference>
<dbReference type="PRINTS" id="PR00035">
    <property type="entry name" value="HTHGNTR"/>
</dbReference>
<sequence length="359" mass="41696">MQTKYDMVKKDIKEKILSGLYAINDKLPTETELMKNYEVSRYTVRRAIGDLENDHFIYRIQGGGMFVDDWQKAHSQPLESKMIGVITTHIADYIFPNIITGIDRFISSKGYSILISNTQNDPEKERKSINKMLESNLSGLIIEPTQSALGNPNKDLFLKIKETKLPTIFINSHYPELDMPYVEMDDYEAERQVTDKLIEMGHKKILGIFKVDDTQGVHRMKGYINAYQEHKDLIFLSEMVMYQSSDNMHAVFTRIESILRRQEDRPSAIICYNDQLAIQVMDLVRTMNIKIPDELSIFGFDDYKLSKYISPRLSTVEHPKEELGMEAAKRIFEMIDGKEIKVNKVYEPRIVLRESTIEN</sequence>
<evidence type="ECO:0000313" key="5">
    <source>
        <dbReference type="EMBL" id="TLQ03315.1"/>
    </source>
</evidence>
<dbReference type="InterPro" id="IPR036388">
    <property type="entry name" value="WH-like_DNA-bd_sf"/>
</dbReference>
<dbReference type="GO" id="GO:0003700">
    <property type="term" value="F:DNA-binding transcription factor activity"/>
    <property type="evidence" value="ECO:0007669"/>
    <property type="project" value="InterPro"/>
</dbReference>
<proteinExistence type="predicted"/>
<keyword evidence="2" id="KW-0238">DNA-binding</keyword>
<dbReference type="GO" id="GO:0000976">
    <property type="term" value="F:transcription cis-regulatory region binding"/>
    <property type="evidence" value="ECO:0007669"/>
    <property type="project" value="TreeGrafter"/>
</dbReference>
<feature type="domain" description="HTH gntR-type" evidence="4">
    <location>
        <begin position="2"/>
        <end position="70"/>
    </location>
</feature>
<dbReference type="PROSITE" id="PS50949">
    <property type="entry name" value="HTH_GNTR"/>
    <property type="match status" value="1"/>
</dbReference>
<evidence type="ECO:0000256" key="3">
    <source>
        <dbReference type="ARBA" id="ARBA00023163"/>
    </source>
</evidence>
<evidence type="ECO:0000256" key="2">
    <source>
        <dbReference type="ARBA" id="ARBA00023125"/>
    </source>
</evidence>
<evidence type="ECO:0000313" key="6">
    <source>
        <dbReference type="Proteomes" id="UP000305541"/>
    </source>
</evidence>
<dbReference type="SUPFAM" id="SSF53822">
    <property type="entry name" value="Periplasmic binding protein-like I"/>
    <property type="match status" value="1"/>
</dbReference>
<dbReference type="PANTHER" id="PTHR30146:SF150">
    <property type="entry name" value="ARABINOSE METABOLISM TRANSCRIPTIONAL REPRESSOR"/>
    <property type="match status" value="1"/>
</dbReference>
<dbReference type="Gene3D" id="1.10.10.10">
    <property type="entry name" value="Winged helix-like DNA-binding domain superfamily/Winged helix DNA-binding domain"/>
    <property type="match status" value="1"/>
</dbReference>
<dbReference type="RefSeq" id="WP_138474936.1">
    <property type="nucleotide sequence ID" value="NZ_VBTH01000028.1"/>
</dbReference>
<dbReference type="EMBL" id="VBTH01000028">
    <property type="protein sequence ID" value="TLQ03315.1"/>
    <property type="molecule type" value="Genomic_DNA"/>
</dbReference>
<dbReference type="InterPro" id="IPR000524">
    <property type="entry name" value="Tscrpt_reg_HTH_GntR"/>
</dbReference>
<dbReference type="OrthoDB" id="9813468at2"/>
<gene>
    <name evidence="5" type="ORF">FEZ51_09890</name>
</gene>
<name>A0A5R9BRQ7_9LACO</name>
<dbReference type="SMART" id="SM00345">
    <property type="entry name" value="HTH_GNTR"/>
    <property type="match status" value="1"/>
</dbReference>
<evidence type="ECO:0000259" key="4">
    <source>
        <dbReference type="PROSITE" id="PS50949"/>
    </source>
</evidence>
<dbReference type="InterPro" id="IPR033532">
    <property type="entry name" value="AraR_ligand_bind_dom"/>
</dbReference>
<dbReference type="Proteomes" id="UP000305541">
    <property type="component" value="Unassembled WGS sequence"/>
</dbReference>
<dbReference type="PANTHER" id="PTHR30146">
    <property type="entry name" value="LACI-RELATED TRANSCRIPTIONAL REPRESSOR"/>
    <property type="match status" value="1"/>
</dbReference>
<keyword evidence="3" id="KW-0804">Transcription</keyword>
<dbReference type="AlphaFoldDB" id="A0A5R9BRQ7"/>